<sequence length="139" mass="15811">MELATVTVRVTKIPGLDKHPDLPILCEQIGEAAKNSSWIYPIIKTAVITSLISTSKNKKNSDILIAENCYYFGSVHYTPLLTSSWNNWNYILHFEGYILIAEVELTKGLISTSKHTLCLRDVYQDLQSRYSFLEPLSAW</sequence>
<keyword evidence="2" id="KW-1185">Reference proteome</keyword>
<protein>
    <submittedName>
        <fullName evidence="1">Uncharacterized protein U1/U2</fullName>
    </submittedName>
</protein>
<dbReference type="GeneID" id="8888114"/>
<organism evidence="1 2">
    <name type="scientific">Hapavirus ngaingan</name>
    <dbReference type="NCBI Taxonomy" id="1972623"/>
    <lineage>
        <taxon>Viruses</taxon>
        <taxon>Riboviria</taxon>
        <taxon>Orthornavirae</taxon>
        <taxon>Negarnaviricota</taxon>
        <taxon>Haploviricotina</taxon>
        <taxon>Monjiviricetes</taxon>
        <taxon>Mononegavirales</taxon>
        <taxon>Rhabdoviridae</taxon>
        <taxon>Alpharhabdovirinae</taxon>
        <taxon>Hapavirus</taxon>
    </lineage>
</organism>
<gene>
    <name evidence="1" type="primary">U1/U2</name>
</gene>
<dbReference type="KEGG" id="vg:8888114"/>
<dbReference type="EMBL" id="FJ715959">
    <property type="protein sequence ID" value="ACX83603.1"/>
    <property type="molecule type" value="Viral_cRNA"/>
</dbReference>
<proteinExistence type="predicted"/>
<evidence type="ECO:0000313" key="1">
    <source>
        <dbReference type="EMBL" id="ACX83603.1"/>
    </source>
</evidence>
<name>D3GGL2_9RHAB</name>
<dbReference type="RefSeq" id="YP_003518284.1">
    <property type="nucleotide sequence ID" value="NC_013955.1"/>
</dbReference>
<accession>D3GGL2</accession>
<evidence type="ECO:0000313" key="2">
    <source>
        <dbReference type="Proteomes" id="UP000154509"/>
    </source>
</evidence>
<dbReference type="Proteomes" id="UP000154509">
    <property type="component" value="Segment"/>
</dbReference>
<reference evidence="1 2" key="1">
    <citation type="journal article" date="2010" name="Virology">
        <title>Ngaingan virus, a macropod-associated rhabdovirus, contains a second glycoprotein gene and seven novel open reading frames.</title>
        <authorList>
            <person name="Gubala A."/>
            <person name="Davis S."/>
            <person name="Weir R."/>
            <person name="Melville L."/>
            <person name="Cowled C."/>
            <person name="Walker P."/>
            <person name="Boyle D."/>
        </authorList>
    </citation>
    <scope>NUCLEOTIDE SEQUENCE [LARGE SCALE GENOMIC DNA]</scope>
    <source>
        <strain evidence="1">MRM14556</strain>
    </source>
</reference>